<dbReference type="InterPro" id="IPR007730">
    <property type="entry name" value="SPOR-like_dom"/>
</dbReference>
<dbReference type="PROSITE" id="PS51724">
    <property type="entry name" value="SPOR"/>
    <property type="match status" value="1"/>
</dbReference>
<evidence type="ECO:0000313" key="3">
    <source>
        <dbReference type="Proteomes" id="UP000001062"/>
    </source>
</evidence>
<dbReference type="STRING" id="717774.Marme_0041"/>
<reference evidence="2 3" key="1">
    <citation type="journal article" date="2012" name="Stand. Genomic Sci.">
        <title>Complete genome sequence of the melanogenic marine bacterium Marinomonas mediterranea type strain (MMB-1(T)).</title>
        <authorList>
            <person name="Lucas-Elio P."/>
            <person name="Goodwin L."/>
            <person name="Woyke T."/>
            <person name="Pitluck S."/>
            <person name="Nolan M."/>
            <person name="Kyrpides N.C."/>
            <person name="Detter J.C."/>
            <person name="Copeland A."/>
            <person name="Teshima H."/>
            <person name="Bruce D."/>
            <person name="Detter C."/>
            <person name="Tapia R."/>
            <person name="Han S."/>
            <person name="Land M.L."/>
            <person name="Ivanova N."/>
            <person name="Mikhailova N."/>
            <person name="Johnston A.W."/>
            <person name="Sanchez-Amat A."/>
        </authorList>
    </citation>
    <scope>NUCLEOTIDE SEQUENCE [LARGE SCALE GENOMIC DNA]</scope>
    <source>
        <strain evidence="3">ATCC 700492 / JCM 21426 / NBRC 103028 / MMB-1</strain>
    </source>
</reference>
<dbReference type="PATRIC" id="fig|717774.3.peg.44"/>
<evidence type="ECO:0000259" key="1">
    <source>
        <dbReference type="PROSITE" id="PS51724"/>
    </source>
</evidence>
<organism evidence="2 3">
    <name type="scientific">Marinomonas mediterranea (strain ATCC 700492 / JCM 21426 / NBRC 103028 / MMB-1)</name>
    <dbReference type="NCBI Taxonomy" id="717774"/>
    <lineage>
        <taxon>Bacteria</taxon>
        <taxon>Pseudomonadati</taxon>
        <taxon>Pseudomonadota</taxon>
        <taxon>Gammaproteobacteria</taxon>
        <taxon>Oceanospirillales</taxon>
        <taxon>Oceanospirillaceae</taxon>
        <taxon>Marinomonas</taxon>
    </lineage>
</organism>
<protein>
    <submittedName>
        <fullName evidence="2">Sporulation domain-containing protein</fullName>
    </submittedName>
</protein>
<dbReference type="GO" id="GO:0042834">
    <property type="term" value="F:peptidoglycan binding"/>
    <property type="evidence" value="ECO:0007669"/>
    <property type="project" value="InterPro"/>
</dbReference>
<feature type="domain" description="SPOR" evidence="1">
    <location>
        <begin position="164"/>
        <end position="249"/>
    </location>
</feature>
<dbReference type="OrthoDB" id="6385902at2"/>
<dbReference type="InterPro" id="IPR036680">
    <property type="entry name" value="SPOR-like_sf"/>
</dbReference>
<dbReference type="PROSITE" id="PS51257">
    <property type="entry name" value="PROKAR_LIPOPROTEIN"/>
    <property type="match status" value="1"/>
</dbReference>
<dbReference type="AlphaFoldDB" id="F2JUL4"/>
<name>F2JUL4_MARM1</name>
<dbReference type="eggNOG" id="ENOG50339XI">
    <property type="taxonomic scope" value="Bacteria"/>
</dbReference>
<sequence precursor="true">MKLKIFSIVFLTSAICACSTQKSADVADVMTNEQLEAKLLEQQEEWNAMKPQLERILALEADLKLLVEALDTVPESSEALTQQATASREAQQASSDVPILPSTALIDIESAESEPSSDAVVTDVVEQDEKAMADEPSTKSAQALGRSKPILVQFFNEPKANDSAVPSQPFGVQLAAYLSFSQAQKAWPKLQTKNARLIKGLNPVIAHSVIRDRDFYRLIVGPIVKRSAGKALCSQLKKNNQDCLVTRFSGTAL</sequence>
<dbReference type="EMBL" id="CP002583">
    <property type="protein sequence ID" value="ADZ89347.1"/>
    <property type="molecule type" value="Genomic_DNA"/>
</dbReference>
<keyword evidence="3" id="KW-1185">Reference proteome</keyword>
<gene>
    <name evidence="2" type="ordered locus">Marme_0041</name>
</gene>
<evidence type="ECO:0000313" key="2">
    <source>
        <dbReference type="EMBL" id="ADZ89347.1"/>
    </source>
</evidence>
<accession>F2JUL4</accession>
<dbReference type="Gene3D" id="3.30.70.1070">
    <property type="entry name" value="Sporulation related repeat"/>
    <property type="match status" value="1"/>
</dbReference>
<dbReference type="RefSeq" id="WP_013659254.1">
    <property type="nucleotide sequence ID" value="NC_015276.1"/>
</dbReference>
<proteinExistence type="predicted"/>
<dbReference type="SUPFAM" id="SSF110997">
    <property type="entry name" value="Sporulation related repeat"/>
    <property type="match status" value="1"/>
</dbReference>
<dbReference type="HOGENOM" id="CLU_1097551_0_0_6"/>
<dbReference type="KEGG" id="mme:Marme_0041"/>
<dbReference type="Pfam" id="PF05036">
    <property type="entry name" value="SPOR"/>
    <property type="match status" value="1"/>
</dbReference>
<dbReference type="Proteomes" id="UP000001062">
    <property type="component" value="Chromosome"/>
</dbReference>